<dbReference type="Gene3D" id="1.20.5.4130">
    <property type="match status" value="1"/>
</dbReference>
<dbReference type="FunFam" id="3.40.50.300:FF:001091">
    <property type="entry name" value="Probable disease resistance protein At1g61300"/>
    <property type="match status" value="1"/>
</dbReference>
<sequence length="942" mass="107410">MMEATGVMDSLLKKLGDLLAEEYTRLKGVRREIRFLRSELNSMNAVLQKCAAMESPDVQVKAWTRELRELAYDIEDCVDEFVRGVDTKRQRQRHGRPSCIKECARRLKALVTRHEIANQIQQLKARVVEVAEQRVRYKLDQVSSSSPCSSIRATDPRLWALFPEESQLVGIDGPRDDLASWLLMEDDDLAGRRRKVLSIYGFGGLGKTTLANEVRRKIGKQFDCEAVVPVSQKPDDKKILWNILTRVDKNRTLVHEREIWDEQRIIEEIRDLLEHKRYFIIIDDIWSERDWNLLKCALPENNMGSRIITTTRIESIAKACCSLPGDRCYKIEALSESHSRSLLFKKVFGSEDGCPDRIKHISADILRKCSGLPLAIVCIASLLASKPNMIEQWEKVRASTGYALQIKQDPGGMESILSLSYSDLPQHLKTCLLYLSVFPEDYDIERGSLLRRWIAEGFIKEEGGLIAEDVAESYFNELINRSMIIPVDIDRSGKVRVCRLHDMMLELLKSRATEENFVTIMGPGPLSTNPEGVIRRLSIQYNDREQKLEPQEMPSLTHVRSFSTFGGSYNQTLPFAYFRVLRVLSLDCQLSGADDLKIICKLHQLKYLRLNVHELPAEIGELRYLETLELCSYRGVNLLPHGVTRLQHLRHLIVNWMMLLPEAIGSMQALQTLPHFNVRDSPVSAVQELGNLKNLRDLSISWNEPAEGRCKEYLASSLNKLSSYNLQSLNIVSGQAIPVDFLASLSPPPYLLKRFWMWNSYFQRCPKWIGPLNRLTEMKLDVCEMEDEDLDLLGHLPALVHFQLWVVPLRKEKIIIKRNGFRSLNAFRLWSGLPCLVFQEKSMPRLETLELMFSACGAKSYGSTHSGIEHLHDLKNVNVTIYTDGARQSNIEAACHMIRQQIAKHPNNVRGNITYSSGYIGGVMNDGSVDEEAIVLGSEGSK</sequence>
<evidence type="ECO:0000256" key="6">
    <source>
        <dbReference type="ARBA" id="ARBA00023054"/>
    </source>
</evidence>
<dbReference type="Gene3D" id="1.10.10.10">
    <property type="entry name" value="Winged helix-like DNA-binding domain superfamily/Winged helix DNA-binding domain"/>
    <property type="match status" value="1"/>
</dbReference>
<reference evidence="12 13" key="1">
    <citation type="journal article" date="2009" name="Nature">
        <title>The Sorghum bicolor genome and the diversification of grasses.</title>
        <authorList>
            <person name="Paterson A.H."/>
            <person name="Bowers J.E."/>
            <person name="Bruggmann R."/>
            <person name="Dubchak I."/>
            <person name="Grimwood J."/>
            <person name="Gundlach H."/>
            <person name="Haberer G."/>
            <person name="Hellsten U."/>
            <person name="Mitros T."/>
            <person name="Poliakov A."/>
            <person name="Schmutz J."/>
            <person name="Spannagl M."/>
            <person name="Tang H."/>
            <person name="Wang X."/>
            <person name="Wicker T."/>
            <person name="Bharti A.K."/>
            <person name="Chapman J."/>
            <person name="Feltus F.A."/>
            <person name="Gowik U."/>
            <person name="Grigoriev I.V."/>
            <person name="Lyons E."/>
            <person name="Maher C.A."/>
            <person name="Martis M."/>
            <person name="Narechania A."/>
            <person name="Otillar R.P."/>
            <person name="Penning B.W."/>
            <person name="Salamov A.A."/>
            <person name="Wang Y."/>
            <person name="Zhang L."/>
            <person name="Carpita N.C."/>
            <person name="Freeling M."/>
            <person name="Gingle A.R."/>
            <person name="Hash C.T."/>
            <person name="Keller B."/>
            <person name="Klein P."/>
            <person name="Kresovich S."/>
            <person name="McCann M.C."/>
            <person name="Ming R."/>
            <person name="Peterson D.G."/>
            <person name="Mehboob-ur-Rahman"/>
            <person name="Ware D."/>
            <person name="Westhoff P."/>
            <person name="Mayer K.F."/>
            <person name="Messing J."/>
            <person name="Rokhsar D.S."/>
        </authorList>
    </citation>
    <scope>NUCLEOTIDE SEQUENCE [LARGE SCALE GENOMIC DNA]</scope>
    <source>
        <strain evidence="13">cv. BTx623</strain>
    </source>
</reference>
<dbReference type="PANTHER" id="PTHR23155">
    <property type="entry name" value="DISEASE RESISTANCE PROTEIN RP"/>
    <property type="match status" value="1"/>
</dbReference>
<dbReference type="AlphaFoldDB" id="A0A1Z5RJX6"/>
<keyword evidence="13" id="KW-1185">Reference proteome</keyword>
<dbReference type="Pfam" id="PF00931">
    <property type="entry name" value="NB-ARC"/>
    <property type="match status" value="1"/>
</dbReference>
<dbReference type="Gene3D" id="3.80.10.10">
    <property type="entry name" value="Ribonuclease Inhibitor"/>
    <property type="match status" value="1"/>
</dbReference>
<gene>
    <name evidence="12" type="ORF">SORBI_3005G219300</name>
</gene>
<evidence type="ECO:0000259" key="10">
    <source>
        <dbReference type="Pfam" id="PF23559"/>
    </source>
</evidence>
<dbReference type="SUPFAM" id="SSF52540">
    <property type="entry name" value="P-loop containing nucleoside triphosphate hydrolases"/>
    <property type="match status" value="1"/>
</dbReference>
<feature type="domain" description="NB-ARC" evidence="8">
    <location>
        <begin position="187"/>
        <end position="351"/>
    </location>
</feature>
<evidence type="ECO:0000256" key="1">
    <source>
        <dbReference type="ARBA" id="ARBA00008894"/>
    </source>
</evidence>
<evidence type="ECO:0000256" key="4">
    <source>
        <dbReference type="ARBA" id="ARBA00022741"/>
    </source>
</evidence>
<feature type="domain" description="Disease resistance N-terminal" evidence="9">
    <location>
        <begin position="7"/>
        <end position="94"/>
    </location>
</feature>
<dbReference type="InterPro" id="IPR042197">
    <property type="entry name" value="Apaf_helical"/>
</dbReference>
<dbReference type="EMBL" id="CM000764">
    <property type="protein sequence ID" value="OQU84038.1"/>
    <property type="molecule type" value="Genomic_DNA"/>
</dbReference>
<dbReference type="eggNOG" id="KOG4658">
    <property type="taxonomic scope" value="Eukaryota"/>
</dbReference>
<evidence type="ECO:0000256" key="7">
    <source>
        <dbReference type="SAM" id="Coils"/>
    </source>
</evidence>
<dbReference type="CDD" id="cd14798">
    <property type="entry name" value="RX-CC_like"/>
    <property type="match status" value="1"/>
</dbReference>
<feature type="coiled-coil region" evidence="7">
    <location>
        <begin position="113"/>
        <end position="140"/>
    </location>
</feature>
<evidence type="ECO:0000259" key="8">
    <source>
        <dbReference type="Pfam" id="PF00931"/>
    </source>
</evidence>
<dbReference type="InterPro" id="IPR027417">
    <property type="entry name" value="P-loop_NTPase"/>
</dbReference>
<dbReference type="Pfam" id="PF18052">
    <property type="entry name" value="Rx_N"/>
    <property type="match status" value="1"/>
</dbReference>
<dbReference type="GO" id="GO:0002758">
    <property type="term" value="P:innate immune response-activating signaling pathway"/>
    <property type="evidence" value="ECO:0007669"/>
    <property type="project" value="UniProtKB-ARBA"/>
</dbReference>
<dbReference type="Pfam" id="PF23559">
    <property type="entry name" value="WHD_DRP"/>
    <property type="match status" value="1"/>
</dbReference>
<dbReference type="InParanoid" id="A0A1Z5RJX6"/>
<dbReference type="InterPro" id="IPR038005">
    <property type="entry name" value="RX-like_CC"/>
</dbReference>
<accession>A0A1Z5RJX6</accession>
<dbReference type="PANTHER" id="PTHR23155:SF1137">
    <property type="entry name" value="OS08G0387700 PROTEIN"/>
    <property type="match status" value="1"/>
</dbReference>
<dbReference type="SUPFAM" id="SSF52047">
    <property type="entry name" value="RNI-like"/>
    <property type="match status" value="1"/>
</dbReference>
<organism evidence="12 13">
    <name type="scientific">Sorghum bicolor</name>
    <name type="common">Sorghum</name>
    <name type="synonym">Sorghum vulgare</name>
    <dbReference type="NCBI Taxonomy" id="4558"/>
    <lineage>
        <taxon>Eukaryota</taxon>
        <taxon>Viridiplantae</taxon>
        <taxon>Streptophyta</taxon>
        <taxon>Embryophyta</taxon>
        <taxon>Tracheophyta</taxon>
        <taxon>Spermatophyta</taxon>
        <taxon>Magnoliopsida</taxon>
        <taxon>Liliopsida</taxon>
        <taxon>Poales</taxon>
        <taxon>Poaceae</taxon>
        <taxon>PACMAD clade</taxon>
        <taxon>Panicoideae</taxon>
        <taxon>Andropogonodae</taxon>
        <taxon>Andropogoneae</taxon>
        <taxon>Sorghinae</taxon>
        <taxon>Sorghum</taxon>
    </lineage>
</organism>
<dbReference type="Gene3D" id="1.10.8.430">
    <property type="entry name" value="Helical domain of apoptotic protease-activating factors"/>
    <property type="match status" value="1"/>
</dbReference>
<evidence type="ECO:0000313" key="13">
    <source>
        <dbReference type="Proteomes" id="UP000000768"/>
    </source>
</evidence>
<dbReference type="GO" id="GO:0042742">
    <property type="term" value="P:defense response to bacterium"/>
    <property type="evidence" value="ECO:0007669"/>
    <property type="project" value="UniProtKB-ARBA"/>
</dbReference>
<dbReference type="InterPro" id="IPR036388">
    <property type="entry name" value="WH-like_DNA-bd_sf"/>
</dbReference>
<dbReference type="OrthoDB" id="611041at2759"/>
<keyword evidence="6 7" id="KW-0175">Coiled coil</keyword>
<keyword evidence="2" id="KW-0433">Leucine-rich repeat</keyword>
<proteinExistence type="inferred from homology"/>
<evidence type="ECO:0000259" key="9">
    <source>
        <dbReference type="Pfam" id="PF18052"/>
    </source>
</evidence>
<protein>
    <submittedName>
        <fullName evidence="12">Uncharacterized protein</fullName>
    </submittedName>
</protein>
<dbReference type="GO" id="GO:0043531">
    <property type="term" value="F:ADP binding"/>
    <property type="evidence" value="ECO:0007669"/>
    <property type="project" value="InterPro"/>
</dbReference>
<dbReference type="InterPro" id="IPR041118">
    <property type="entry name" value="Rx_N"/>
</dbReference>
<dbReference type="Proteomes" id="UP000000768">
    <property type="component" value="Chromosome 5"/>
</dbReference>
<dbReference type="Pfam" id="PF23598">
    <property type="entry name" value="LRR_14"/>
    <property type="match status" value="1"/>
</dbReference>
<evidence type="ECO:0000256" key="2">
    <source>
        <dbReference type="ARBA" id="ARBA00022614"/>
    </source>
</evidence>
<keyword evidence="5" id="KW-0611">Plant defense</keyword>
<dbReference type="PRINTS" id="PR00364">
    <property type="entry name" value="DISEASERSIST"/>
</dbReference>
<evidence type="ECO:0000256" key="5">
    <source>
        <dbReference type="ARBA" id="ARBA00022821"/>
    </source>
</evidence>
<name>A0A1Z5RJX6_SORBI</name>
<evidence type="ECO:0000313" key="12">
    <source>
        <dbReference type="EMBL" id="OQU84038.1"/>
    </source>
</evidence>
<keyword evidence="3" id="KW-0677">Repeat</keyword>
<dbReference type="Gene3D" id="3.40.50.300">
    <property type="entry name" value="P-loop containing nucleotide triphosphate hydrolases"/>
    <property type="match status" value="1"/>
</dbReference>
<dbReference type="Gramene" id="OQU84038">
    <property type="protein sequence ID" value="OQU84038"/>
    <property type="gene ID" value="SORBI_3005G219300"/>
</dbReference>
<dbReference type="InterPro" id="IPR002182">
    <property type="entry name" value="NB-ARC"/>
</dbReference>
<dbReference type="InterPro" id="IPR055414">
    <property type="entry name" value="LRR_R13L4/SHOC2-like"/>
</dbReference>
<keyword evidence="4" id="KW-0547">Nucleotide-binding</keyword>
<reference evidence="13" key="2">
    <citation type="journal article" date="2018" name="Plant J.">
        <title>The Sorghum bicolor reference genome: improved assembly, gene annotations, a transcriptome atlas, and signatures of genome organization.</title>
        <authorList>
            <person name="McCormick R.F."/>
            <person name="Truong S.K."/>
            <person name="Sreedasyam A."/>
            <person name="Jenkins J."/>
            <person name="Shu S."/>
            <person name="Sims D."/>
            <person name="Kennedy M."/>
            <person name="Amirebrahimi M."/>
            <person name="Weers B.D."/>
            <person name="McKinley B."/>
            <person name="Mattison A."/>
            <person name="Morishige D.T."/>
            <person name="Grimwood J."/>
            <person name="Schmutz J."/>
            <person name="Mullet J.E."/>
        </authorList>
    </citation>
    <scope>NUCLEOTIDE SEQUENCE [LARGE SCALE GENOMIC DNA]</scope>
    <source>
        <strain evidence="13">cv. BTx623</strain>
    </source>
</reference>
<dbReference type="GO" id="GO:0009626">
    <property type="term" value="P:plant-type hypersensitive response"/>
    <property type="evidence" value="ECO:0007669"/>
    <property type="project" value="UniProtKB-ARBA"/>
</dbReference>
<dbReference type="InterPro" id="IPR058922">
    <property type="entry name" value="WHD_DRP"/>
</dbReference>
<evidence type="ECO:0000259" key="11">
    <source>
        <dbReference type="Pfam" id="PF23598"/>
    </source>
</evidence>
<evidence type="ECO:0000256" key="3">
    <source>
        <dbReference type="ARBA" id="ARBA00022737"/>
    </source>
</evidence>
<feature type="domain" description="Disease resistance R13L4/SHOC-2-like LRR" evidence="11">
    <location>
        <begin position="558"/>
        <end position="908"/>
    </location>
</feature>
<dbReference type="InterPro" id="IPR044974">
    <property type="entry name" value="Disease_R_plants"/>
</dbReference>
<feature type="domain" description="Disease resistance protein winged helix" evidence="10">
    <location>
        <begin position="437"/>
        <end position="507"/>
    </location>
</feature>
<comment type="similarity">
    <text evidence="1">Belongs to the disease resistance NB-LRR family.</text>
</comment>
<dbReference type="InterPro" id="IPR032675">
    <property type="entry name" value="LRR_dom_sf"/>
</dbReference>
<dbReference type="OMA" id="PFAYFRV"/>
<dbReference type="FunFam" id="1.10.10.10:FF:000322">
    <property type="entry name" value="Probable disease resistance protein At1g63360"/>
    <property type="match status" value="1"/>
</dbReference>